<keyword evidence="3" id="KW-0862">Zinc</keyword>
<proteinExistence type="predicted"/>
<name>A0AA88XF02_9ASTE</name>
<dbReference type="InterPro" id="IPR013083">
    <property type="entry name" value="Znf_RING/FYVE/PHD"/>
</dbReference>
<dbReference type="EMBL" id="JAVXUP010000124">
    <property type="protein sequence ID" value="KAK3037355.1"/>
    <property type="molecule type" value="Genomic_DNA"/>
</dbReference>
<evidence type="ECO:0000256" key="1">
    <source>
        <dbReference type="ARBA" id="ARBA00022723"/>
    </source>
</evidence>
<dbReference type="InterPro" id="IPR017907">
    <property type="entry name" value="Znf_RING_CS"/>
</dbReference>
<dbReference type="PANTHER" id="PTHR46293">
    <property type="entry name" value="E3 UBIQUITIN PROTEIN LIGASE DRIP1"/>
    <property type="match status" value="1"/>
</dbReference>
<organism evidence="7 8">
    <name type="scientific">Escallonia herrerae</name>
    <dbReference type="NCBI Taxonomy" id="1293975"/>
    <lineage>
        <taxon>Eukaryota</taxon>
        <taxon>Viridiplantae</taxon>
        <taxon>Streptophyta</taxon>
        <taxon>Embryophyta</taxon>
        <taxon>Tracheophyta</taxon>
        <taxon>Spermatophyta</taxon>
        <taxon>Magnoliopsida</taxon>
        <taxon>eudicotyledons</taxon>
        <taxon>Gunneridae</taxon>
        <taxon>Pentapetalae</taxon>
        <taxon>asterids</taxon>
        <taxon>campanulids</taxon>
        <taxon>Escalloniales</taxon>
        <taxon>Escalloniaceae</taxon>
        <taxon>Escallonia</taxon>
    </lineage>
</organism>
<accession>A0AA88XF02</accession>
<feature type="domain" description="RING-type" evidence="6">
    <location>
        <begin position="19"/>
        <end position="59"/>
    </location>
</feature>
<dbReference type="SUPFAM" id="SSF57850">
    <property type="entry name" value="RING/U-box"/>
    <property type="match status" value="1"/>
</dbReference>
<dbReference type="AlphaFoldDB" id="A0AA88XF02"/>
<comment type="caution">
    <text evidence="7">The sequence shown here is derived from an EMBL/GenBank/DDBJ whole genome shotgun (WGS) entry which is preliminary data.</text>
</comment>
<dbReference type="Gene3D" id="3.30.40.10">
    <property type="entry name" value="Zinc/RING finger domain, C3HC4 (zinc finger)"/>
    <property type="match status" value="1"/>
</dbReference>
<keyword evidence="1" id="KW-0479">Metal-binding</keyword>
<evidence type="ECO:0000313" key="8">
    <source>
        <dbReference type="Proteomes" id="UP001188597"/>
    </source>
</evidence>
<dbReference type="SMART" id="SM00184">
    <property type="entry name" value="RING"/>
    <property type="match status" value="1"/>
</dbReference>
<dbReference type="GO" id="GO:0004842">
    <property type="term" value="F:ubiquitin-protein transferase activity"/>
    <property type="evidence" value="ECO:0007669"/>
    <property type="project" value="InterPro"/>
</dbReference>
<sequence length="477" mass="53479">MKSQVIKVQRETLVACMTCPLCRRFLREATTISLCLHTFCRKCIYKKLSDEEVDCCPVCYASLGIIPVEKLRQWRDGDLPAEAFFPRAPGYVLFGNDLLNVVGSVMWWTHLNIVPIQICRPDHNLQDIISKVFPSRRKIFKTAEVTPSNALPFKRKERSLSSLVVSTPKVSTQAGMTGRRTKSAVRKATTLRGSSCGVEEPDKKEGDSTEDCPESSRSSEKLNRFLQSKRQSFSSTEPFHHQISRSDSGKDIEPREGNVDLWKPLNFLVEAANRSKTSKLNSQSSYSGKSEPASAADCDILLLKPNVKEHEHVPKDEDDENSSTMLPVSFKHKGLRVNERKRPSEELTASPQALLDAITAKRRRRCCPVWFSLVASADQGGDVPLPQISACYLRIKDGNLPVSFIQKYLVRKLDLTSETEVEITCQGQPLLPTSQVQNLVDLWSRKASKPKRVTTSVGSSAKDFVMVLSYSRRTQAT</sequence>
<evidence type="ECO:0000256" key="4">
    <source>
        <dbReference type="PROSITE-ProRule" id="PRU00175"/>
    </source>
</evidence>
<dbReference type="PROSITE" id="PS00518">
    <property type="entry name" value="ZF_RING_1"/>
    <property type="match status" value="1"/>
</dbReference>
<dbReference type="GO" id="GO:0008270">
    <property type="term" value="F:zinc ion binding"/>
    <property type="evidence" value="ECO:0007669"/>
    <property type="project" value="UniProtKB-KW"/>
</dbReference>
<dbReference type="InterPro" id="IPR001841">
    <property type="entry name" value="Znf_RING"/>
</dbReference>
<evidence type="ECO:0000313" key="7">
    <source>
        <dbReference type="EMBL" id="KAK3037355.1"/>
    </source>
</evidence>
<dbReference type="PROSITE" id="PS50089">
    <property type="entry name" value="ZF_RING_2"/>
    <property type="match status" value="1"/>
</dbReference>
<keyword evidence="8" id="KW-1185">Reference proteome</keyword>
<protein>
    <recommendedName>
        <fullName evidence="6">RING-type domain-containing protein</fullName>
    </recommendedName>
</protein>
<feature type="compositionally biased region" description="Basic and acidic residues" evidence="5">
    <location>
        <begin position="247"/>
        <end position="257"/>
    </location>
</feature>
<keyword evidence="2 4" id="KW-0863">Zinc-finger</keyword>
<evidence type="ECO:0000256" key="5">
    <source>
        <dbReference type="SAM" id="MobiDB-lite"/>
    </source>
</evidence>
<dbReference type="Proteomes" id="UP001188597">
    <property type="component" value="Unassembled WGS sequence"/>
</dbReference>
<feature type="compositionally biased region" description="Polar residues" evidence="5">
    <location>
        <begin position="225"/>
        <end position="237"/>
    </location>
</feature>
<dbReference type="InterPro" id="IPR044807">
    <property type="entry name" value="DRIP1-like"/>
</dbReference>
<dbReference type="PANTHER" id="PTHR46293:SF1">
    <property type="entry name" value="OS03G0632800 PROTEIN"/>
    <property type="match status" value="1"/>
</dbReference>
<feature type="region of interest" description="Disordered" evidence="5">
    <location>
        <begin position="169"/>
        <end position="257"/>
    </location>
</feature>
<reference evidence="7" key="1">
    <citation type="submission" date="2022-12" db="EMBL/GenBank/DDBJ databases">
        <title>Draft genome assemblies for two species of Escallonia (Escalloniales).</title>
        <authorList>
            <person name="Chanderbali A."/>
            <person name="Dervinis C."/>
            <person name="Anghel I."/>
            <person name="Soltis D."/>
            <person name="Soltis P."/>
            <person name="Zapata F."/>
        </authorList>
    </citation>
    <scope>NUCLEOTIDE SEQUENCE</scope>
    <source>
        <strain evidence="7">UCBG64.0493</strain>
        <tissue evidence="7">Leaf</tissue>
    </source>
</reference>
<evidence type="ECO:0000256" key="2">
    <source>
        <dbReference type="ARBA" id="ARBA00022771"/>
    </source>
</evidence>
<dbReference type="Pfam" id="PF13923">
    <property type="entry name" value="zf-C3HC4_2"/>
    <property type="match status" value="1"/>
</dbReference>
<evidence type="ECO:0000256" key="3">
    <source>
        <dbReference type="ARBA" id="ARBA00022833"/>
    </source>
</evidence>
<dbReference type="CDD" id="cd16525">
    <property type="entry name" value="RING-HC_PCGF"/>
    <property type="match status" value="1"/>
</dbReference>
<evidence type="ECO:0000259" key="6">
    <source>
        <dbReference type="PROSITE" id="PS50089"/>
    </source>
</evidence>
<gene>
    <name evidence="7" type="ORF">RJ639_030453</name>
</gene>